<dbReference type="InParanoid" id="A0A162W9I8"/>
<organism evidence="1 2">
    <name type="scientific">Phycomyces blakesleeanus (strain ATCC 8743b / DSM 1359 / FGSC 10004 / NBRC 33097 / NRRL 1555)</name>
    <dbReference type="NCBI Taxonomy" id="763407"/>
    <lineage>
        <taxon>Eukaryota</taxon>
        <taxon>Fungi</taxon>
        <taxon>Fungi incertae sedis</taxon>
        <taxon>Mucoromycota</taxon>
        <taxon>Mucoromycotina</taxon>
        <taxon>Mucoromycetes</taxon>
        <taxon>Mucorales</taxon>
        <taxon>Phycomycetaceae</taxon>
        <taxon>Phycomyces</taxon>
    </lineage>
</organism>
<reference evidence="2" key="1">
    <citation type="submission" date="2015-06" db="EMBL/GenBank/DDBJ databases">
        <title>Expansion of signal transduction pathways in fungi by whole-genome duplication.</title>
        <authorList>
            <consortium name="DOE Joint Genome Institute"/>
            <person name="Corrochano L.M."/>
            <person name="Kuo A."/>
            <person name="Marcet-Houben M."/>
            <person name="Polaino S."/>
            <person name="Salamov A."/>
            <person name="Villalobos J.M."/>
            <person name="Alvarez M.I."/>
            <person name="Avalos J."/>
            <person name="Benito E.P."/>
            <person name="Benoit I."/>
            <person name="Burger G."/>
            <person name="Camino L.P."/>
            <person name="Canovas D."/>
            <person name="Cerda-Olmedo E."/>
            <person name="Cheng J.-F."/>
            <person name="Dominguez A."/>
            <person name="Elias M."/>
            <person name="Eslava A.P."/>
            <person name="Glaser F."/>
            <person name="Grimwood J."/>
            <person name="Gutierrez G."/>
            <person name="Heitman J."/>
            <person name="Henrissat B."/>
            <person name="Iturriaga E.A."/>
            <person name="Lang B.F."/>
            <person name="Lavin J.L."/>
            <person name="Lee S."/>
            <person name="Li W."/>
            <person name="Lindquist E."/>
            <person name="Lopez-Garcia S."/>
            <person name="Luque E.M."/>
            <person name="Marcos A.T."/>
            <person name="Martin J."/>
            <person name="McCluskey K."/>
            <person name="Medina H.R."/>
            <person name="Miralles-Duran A."/>
            <person name="Miyazaki A."/>
            <person name="Munoz-Torres E."/>
            <person name="Oguiza J.A."/>
            <person name="Ohm R."/>
            <person name="Olmedo M."/>
            <person name="Orejas M."/>
            <person name="Ortiz-Castellanos L."/>
            <person name="Pisabarro A.G."/>
            <person name="Rodriguez-Romero J."/>
            <person name="Ruiz-Herrera J."/>
            <person name="Ruiz-Vazquez R."/>
            <person name="Sanz C."/>
            <person name="Schackwitz W."/>
            <person name="Schmutz J."/>
            <person name="Shahriari M."/>
            <person name="Shelest E."/>
            <person name="Silva-Franco F."/>
            <person name="Soanes D."/>
            <person name="Syed K."/>
            <person name="Tagua V.G."/>
            <person name="Talbot N.J."/>
            <person name="Thon M."/>
            <person name="De vries R.P."/>
            <person name="Wiebenga A."/>
            <person name="Yadav J.S."/>
            <person name="Braun E.L."/>
            <person name="Baker S."/>
            <person name="Garre V."/>
            <person name="Horwitz B."/>
            <person name="Torres-Martinez S."/>
            <person name="Idnurm A."/>
            <person name="Herrera-Estrella A."/>
            <person name="Gabaldon T."/>
            <person name="Grigoriev I.V."/>
        </authorList>
    </citation>
    <scope>NUCLEOTIDE SEQUENCE [LARGE SCALE GENOMIC DNA]</scope>
    <source>
        <strain evidence="2">NRRL 1555(-)</strain>
    </source>
</reference>
<dbReference type="RefSeq" id="XP_018283675.1">
    <property type="nucleotide sequence ID" value="XM_018442330.1"/>
</dbReference>
<sequence>MFMFEGGKLSSIFNKDLVMKWSEKLENSRFFTRQQVLYLIWKDSFWRLLITCKDHENCMMDSSVNIKSNGSIEIGVSSQSVDTTGPRLEVSQSVYICETYIVERIK</sequence>
<dbReference type="Proteomes" id="UP000077315">
    <property type="component" value="Unassembled WGS sequence"/>
</dbReference>
<proteinExistence type="predicted"/>
<dbReference type="AlphaFoldDB" id="A0A162W9I8"/>
<accession>A0A162W9I8</accession>
<dbReference type="VEuPathDB" id="FungiDB:PHYBLDRAFT_70757"/>
<name>A0A162W9I8_PHYB8</name>
<evidence type="ECO:0000313" key="2">
    <source>
        <dbReference type="Proteomes" id="UP000077315"/>
    </source>
</evidence>
<dbReference type="GeneID" id="29003236"/>
<protein>
    <submittedName>
        <fullName evidence="1">Uncharacterized protein</fullName>
    </submittedName>
</protein>
<evidence type="ECO:0000313" key="1">
    <source>
        <dbReference type="EMBL" id="OAD65635.1"/>
    </source>
</evidence>
<gene>
    <name evidence="1" type="ORF">PHYBLDRAFT_70757</name>
</gene>
<dbReference type="EMBL" id="KV441009">
    <property type="protein sequence ID" value="OAD65635.1"/>
    <property type="molecule type" value="Genomic_DNA"/>
</dbReference>
<keyword evidence="2" id="KW-1185">Reference proteome</keyword>